<dbReference type="OrthoDB" id="9782977at2"/>
<organism evidence="2 3">
    <name type="scientific">Mariprofundus aestuarium</name>
    <dbReference type="NCBI Taxonomy" id="1921086"/>
    <lineage>
        <taxon>Bacteria</taxon>
        <taxon>Pseudomonadati</taxon>
        <taxon>Pseudomonadota</taxon>
        <taxon>Candidatius Mariprofundia</taxon>
        <taxon>Mariprofundales</taxon>
        <taxon>Mariprofundaceae</taxon>
        <taxon>Mariprofundus</taxon>
    </lineage>
</organism>
<proteinExistence type="predicted"/>
<dbReference type="Pfam" id="PF05618">
    <property type="entry name" value="Zn_protease"/>
    <property type="match status" value="1"/>
</dbReference>
<evidence type="ECO:0000313" key="3">
    <source>
        <dbReference type="Proteomes" id="UP000231701"/>
    </source>
</evidence>
<accession>A0A2K8L470</accession>
<dbReference type="PANTHER" id="PTHR38037:SF1">
    <property type="entry name" value="ATP-DEPENDENT ZINC PROTEASE DOMAIN-CONTAINING PROTEIN-RELATED"/>
    <property type="match status" value="1"/>
</dbReference>
<evidence type="ECO:0000259" key="1">
    <source>
        <dbReference type="Pfam" id="PF05618"/>
    </source>
</evidence>
<dbReference type="InterPro" id="IPR008503">
    <property type="entry name" value="Asp_endopeptidase"/>
</dbReference>
<dbReference type="InterPro" id="IPR021109">
    <property type="entry name" value="Peptidase_aspartic_dom_sf"/>
</dbReference>
<dbReference type="Gene3D" id="2.40.70.10">
    <property type="entry name" value="Acid Proteases"/>
    <property type="match status" value="1"/>
</dbReference>
<evidence type="ECO:0000313" key="2">
    <source>
        <dbReference type="EMBL" id="ATX79764.1"/>
    </source>
</evidence>
<sequence length="147" mass="16363">MNKVLLGWREWVSLPELGIDAVKAKVDSGARSSALHTFELETFSEGGIAKVRFSIHPYQHDTTIVKTCVAELLDERNVTDSGGHTELRPVISTQLLLGGVRKKIEITLTNRENMKFRMLLGRTAMVGDFLIDPEHSYLLGSAEAIQQ</sequence>
<dbReference type="SUPFAM" id="SSF50630">
    <property type="entry name" value="Acid proteases"/>
    <property type="match status" value="1"/>
</dbReference>
<dbReference type="KEGG" id="maes:Ga0123461_1348"/>
<name>A0A2K8L470_MARES</name>
<dbReference type="AlphaFoldDB" id="A0A2K8L470"/>
<dbReference type="PANTHER" id="PTHR38037">
    <property type="entry name" value="ZN_PROTEASE DOMAIN-CONTAINING PROTEIN"/>
    <property type="match status" value="1"/>
</dbReference>
<reference evidence="2 3" key="1">
    <citation type="submission" date="2016-12" db="EMBL/GenBank/DDBJ databases">
        <title>Isolation and genomic insights into novel planktonic Zetaproteobacteria from stratified waters of the Chesapeake Bay.</title>
        <authorList>
            <person name="McAllister S.M."/>
            <person name="Kato S."/>
            <person name="Chan C.S."/>
            <person name="Chiu B.K."/>
            <person name="Field E.K."/>
        </authorList>
    </citation>
    <scope>NUCLEOTIDE SEQUENCE [LARGE SCALE GENOMIC DNA]</scope>
    <source>
        <strain evidence="2 3">CP-5</strain>
    </source>
</reference>
<dbReference type="Proteomes" id="UP000231701">
    <property type="component" value="Chromosome"/>
</dbReference>
<feature type="domain" description="Retropepsin-like aspartic endopeptidase" evidence="1">
    <location>
        <begin position="6"/>
        <end position="138"/>
    </location>
</feature>
<protein>
    <recommendedName>
        <fullName evidence="1">Retropepsin-like aspartic endopeptidase domain-containing protein</fullName>
    </recommendedName>
</protein>
<gene>
    <name evidence="2" type="ORF">Ga0123461_1348</name>
</gene>
<dbReference type="RefSeq" id="WP_100277622.1">
    <property type="nucleotide sequence ID" value="NZ_CP018799.1"/>
</dbReference>
<dbReference type="EMBL" id="CP018799">
    <property type="protein sequence ID" value="ATX79764.1"/>
    <property type="molecule type" value="Genomic_DNA"/>
</dbReference>
<keyword evidence="3" id="KW-1185">Reference proteome</keyword>